<feature type="domain" description="Response regulatory" evidence="8">
    <location>
        <begin position="1"/>
        <end position="117"/>
    </location>
</feature>
<feature type="domain" description="HTH luxR-type" evidence="7">
    <location>
        <begin position="136"/>
        <end position="198"/>
    </location>
</feature>
<dbReference type="SMART" id="SM00421">
    <property type="entry name" value="HTH_LUXR"/>
    <property type="match status" value="1"/>
</dbReference>
<evidence type="ECO:0000313" key="10">
    <source>
        <dbReference type="Proteomes" id="UP000051576"/>
    </source>
</evidence>
<protein>
    <recommendedName>
        <fullName evidence="11">Response regulator</fullName>
    </recommendedName>
</protein>
<proteinExistence type="predicted"/>
<dbReference type="PANTHER" id="PTHR43214">
    <property type="entry name" value="TWO-COMPONENT RESPONSE REGULATOR"/>
    <property type="match status" value="1"/>
</dbReference>
<dbReference type="Gene3D" id="3.40.50.2300">
    <property type="match status" value="1"/>
</dbReference>
<sequence length="202" mass="22637">MLVDDHPLIVAGIVNIAQKTSDFEVIATASNGQTALKQLMNLTDQLDLLIFDYSMPQMDGNEFLNELNRRNYTFRKMLLTTVEEPAIFEKMLHSGLDGIVLKTAPVAEILSTAKFLIENPQSTDVGTEVKNLTKARENPLVELDSQILTLIAEGKHVKEIAQQMSFSERTIKYHLTEIYNQLGAVNRAQAVAIAISKHWIKL</sequence>
<keyword evidence="10" id="KW-1185">Reference proteome</keyword>
<dbReference type="GO" id="GO:0000160">
    <property type="term" value="P:phosphorelay signal transduction system"/>
    <property type="evidence" value="ECO:0007669"/>
    <property type="project" value="UniProtKB-KW"/>
</dbReference>
<evidence type="ECO:0000256" key="3">
    <source>
        <dbReference type="ARBA" id="ARBA00023015"/>
    </source>
</evidence>
<evidence type="ECO:0000256" key="2">
    <source>
        <dbReference type="ARBA" id="ARBA00023012"/>
    </source>
</evidence>
<keyword evidence="3" id="KW-0805">Transcription regulation</keyword>
<dbReference type="PRINTS" id="PR00038">
    <property type="entry name" value="HTHLUXR"/>
</dbReference>
<evidence type="ECO:0000256" key="1">
    <source>
        <dbReference type="ARBA" id="ARBA00022553"/>
    </source>
</evidence>
<dbReference type="GO" id="GO:0003677">
    <property type="term" value="F:DNA binding"/>
    <property type="evidence" value="ECO:0007669"/>
    <property type="project" value="UniProtKB-KW"/>
</dbReference>
<keyword evidence="1 6" id="KW-0597">Phosphoprotein</keyword>
<dbReference type="PANTHER" id="PTHR43214:SF42">
    <property type="entry name" value="TRANSCRIPTIONAL REGULATORY PROTEIN DESR"/>
    <property type="match status" value="1"/>
</dbReference>
<organism evidence="9 10">
    <name type="scientific">Liquorilactobacillus vini DSM 20605</name>
    <dbReference type="NCBI Taxonomy" id="1133569"/>
    <lineage>
        <taxon>Bacteria</taxon>
        <taxon>Bacillati</taxon>
        <taxon>Bacillota</taxon>
        <taxon>Bacilli</taxon>
        <taxon>Lactobacillales</taxon>
        <taxon>Lactobacillaceae</taxon>
        <taxon>Liquorilactobacillus</taxon>
    </lineage>
</organism>
<evidence type="ECO:0008006" key="11">
    <source>
        <dbReference type="Google" id="ProtNLM"/>
    </source>
</evidence>
<keyword evidence="5" id="KW-0804">Transcription</keyword>
<evidence type="ECO:0000259" key="7">
    <source>
        <dbReference type="PROSITE" id="PS50043"/>
    </source>
</evidence>
<dbReference type="STRING" id="1133569.FD21_GL001136"/>
<dbReference type="Proteomes" id="UP000051576">
    <property type="component" value="Unassembled WGS sequence"/>
</dbReference>
<dbReference type="InterPro" id="IPR011006">
    <property type="entry name" value="CheY-like_superfamily"/>
</dbReference>
<evidence type="ECO:0000256" key="5">
    <source>
        <dbReference type="ARBA" id="ARBA00023163"/>
    </source>
</evidence>
<dbReference type="eggNOG" id="COG2197">
    <property type="taxonomic scope" value="Bacteria"/>
</dbReference>
<dbReference type="Gene3D" id="1.10.10.10">
    <property type="entry name" value="Winged helix-like DNA-binding domain superfamily/Winged helix DNA-binding domain"/>
    <property type="match status" value="1"/>
</dbReference>
<dbReference type="InterPro" id="IPR058245">
    <property type="entry name" value="NreC/VraR/RcsB-like_REC"/>
</dbReference>
<keyword evidence="4" id="KW-0238">DNA-binding</keyword>
<dbReference type="PROSITE" id="PS50043">
    <property type="entry name" value="HTH_LUXR_2"/>
    <property type="match status" value="1"/>
</dbReference>
<name>A0A0R2C9P3_9LACO</name>
<dbReference type="CDD" id="cd17535">
    <property type="entry name" value="REC_NarL-like"/>
    <property type="match status" value="1"/>
</dbReference>
<gene>
    <name evidence="9" type="ORF">FD21_GL001136</name>
</gene>
<evidence type="ECO:0000259" key="8">
    <source>
        <dbReference type="PROSITE" id="PS50110"/>
    </source>
</evidence>
<dbReference type="InterPro" id="IPR036388">
    <property type="entry name" value="WH-like_DNA-bd_sf"/>
</dbReference>
<dbReference type="Pfam" id="PF00072">
    <property type="entry name" value="Response_reg"/>
    <property type="match status" value="1"/>
</dbReference>
<dbReference type="PROSITE" id="PS50110">
    <property type="entry name" value="RESPONSE_REGULATORY"/>
    <property type="match status" value="1"/>
</dbReference>
<dbReference type="Pfam" id="PF00196">
    <property type="entry name" value="GerE"/>
    <property type="match status" value="1"/>
</dbReference>
<feature type="modified residue" description="4-aspartylphosphate" evidence="6">
    <location>
        <position position="52"/>
    </location>
</feature>
<dbReference type="PATRIC" id="fig|1133569.4.peg.1265"/>
<accession>A0A0R2C9P3</accession>
<dbReference type="InterPro" id="IPR039420">
    <property type="entry name" value="WalR-like"/>
</dbReference>
<evidence type="ECO:0000313" key="9">
    <source>
        <dbReference type="EMBL" id="KRM88542.1"/>
    </source>
</evidence>
<dbReference type="InterPro" id="IPR000792">
    <property type="entry name" value="Tscrpt_reg_LuxR_C"/>
</dbReference>
<dbReference type="SMART" id="SM00448">
    <property type="entry name" value="REC"/>
    <property type="match status" value="1"/>
</dbReference>
<dbReference type="SUPFAM" id="SSF46894">
    <property type="entry name" value="C-terminal effector domain of the bipartite response regulators"/>
    <property type="match status" value="1"/>
</dbReference>
<dbReference type="InterPro" id="IPR001789">
    <property type="entry name" value="Sig_transdc_resp-reg_receiver"/>
</dbReference>
<dbReference type="CDD" id="cd06170">
    <property type="entry name" value="LuxR_C_like"/>
    <property type="match status" value="1"/>
</dbReference>
<reference evidence="9 10" key="1">
    <citation type="journal article" date="2015" name="Genome Announc.">
        <title>Expanding the biotechnology potential of lactobacilli through comparative genomics of 213 strains and associated genera.</title>
        <authorList>
            <person name="Sun Z."/>
            <person name="Harris H.M."/>
            <person name="McCann A."/>
            <person name="Guo C."/>
            <person name="Argimon S."/>
            <person name="Zhang W."/>
            <person name="Yang X."/>
            <person name="Jeffery I.B."/>
            <person name="Cooney J.C."/>
            <person name="Kagawa T.F."/>
            <person name="Liu W."/>
            <person name="Song Y."/>
            <person name="Salvetti E."/>
            <person name="Wrobel A."/>
            <person name="Rasinkangas P."/>
            <person name="Parkhill J."/>
            <person name="Rea M.C."/>
            <person name="O'Sullivan O."/>
            <person name="Ritari J."/>
            <person name="Douillard F.P."/>
            <person name="Paul Ross R."/>
            <person name="Yang R."/>
            <person name="Briner A.E."/>
            <person name="Felis G.E."/>
            <person name="de Vos W.M."/>
            <person name="Barrangou R."/>
            <person name="Klaenhammer T.R."/>
            <person name="Caufield P.W."/>
            <person name="Cui Y."/>
            <person name="Zhang H."/>
            <person name="O'Toole P.W."/>
        </authorList>
    </citation>
    <scope>NUCLEOTIDE SEQUENCE [LARGE SCALE GENOMIC DNA]</scope>
    <source>
        <strain evidence="9 10">DSM 20605</strain>
    </source>
</reference>
<dbReference type="SUPFAM" id="SSF52172">
    <property type="entry name" value="CheY-like"/>
    <property type="match status" value="1"/>
</dbReference>
<dbReference type="GO" id="GO:0006355">
    <property type="term" value="P:regulation of DNA-templated transcription"/>
    <property type="evidence" value="ECO:0007669"/>
    <property type="project" value="InterPro"/>
</dbReference>
<evidence type="ECO:0000256" key="4">
    <source>
        <dbReference type="ARBA" id="ARBA00023125"/>
    </source>
</evidence>
<dbReference type="InterPro" id="IPR016032">
    <property type="entry name" value="Sig_transdc_resp-reg_C-effctor"/>
</dbReference>
<comment type="caution">
    <text evidence="9">The sequence shown here is derived from an EMBL/GenBank/DDBJ whole genome shotgun (WGS) entry which is preliminary data.</text>
</comment>
<keyword evidence="2" id="KW-0902">Two-component regulatory system</keyword>
<evidence type="ECO:0000256" key="6">
    <source>
        <dbReference type="PROSITE-ProRule" id="PRU00169"/>
    </source>
</evidence>
<dbReference type="EMBL" id="AYYX01000030">
    <property type="protein sequence ID" value="KRM88542.1"/>
    <property type="molecule type" value="Genomic_DNA"/>
</dbReference>
<dbReference type="AlphaFoldDB" id="A0A0R2C9P3"/>